<reference evidence="9 10" key="2">
    <citation type="journal article" date="2018" name="Elife">
        <title>Firefly genomes illuminate parallel origins of bioluminescence in beetles.</title>
        <authorList>
            <person name="Fallon T.R."/>
            <person name="Lower S.E."/>
            <person name="Chang C.H."/>
            <person name="Bessho-Uehara M."/>
            <person name="Martin G.J."/>
            <person name="Bewick A.J."/>
            <person name="Behringer M."/>
            <person name="Debat H.J."/>
            <person name="Wong I."/>
            <person name="Day J.C."/>
            <person name="Suvorov A."/>
            <person name="Silva C.J."/>
            <person name="Stanger-Hall K.F."/>
            <person name="Hall D.W."/>
            <person name="Schmitz R.J."/>
            <person name="Nelson D.R."/>
            <person name="Lewis S.M."/>
            <person name="Shigenobu S."/>
            <person name="Bybee S.M."/>
            <person name="Larracuente A.M."/>
            <person name="Oba Y."/>
            <person name="Weng J.K."/>
        </authorList>
    </citation>
    <scope>NUCLEOTIDE SEQUENCE [LARGE SCALE GENOMIC DNA]</scope>
    <source>
        <strain evidence="9">1611_PpyrPB1</strain>
        <tissue evidence="9">Whole body</tissue>
    </source>
</reference>
<dbReference type="SMART" id="SM00755">
    <property type="entry name" value="Grip"/>
    <property type="match status" value="1"/>
</dbReference>
<feature type="coiled-coil region" evidence="5">
    <location>
        <begin position="1100"/>
        <end position="1134"/>
    </location>
</feature>
<proteinExistence type="predicted"/>
<dbReference type="FunCoup" id="A0A1Y1KEX4">
    <property type="interactions" value="146"/>
</dbReference>
<comment type="subcellular location">
    <subcellularLocation>
        <location evidence="1">Cytoplasm</location>
    </subcellularLocation>
</comment>
<evidence type="ECO:0000256" key="5">
    <source>
        <dbReference type="SAM" id="Coils"/>
    </source>
</evidence>
<dbReference type="Gene3D" id="1.10.220.60">
    <property type="entry name" value="GRIP domain"/>
    <property type="match status" value="1"/>
</dbReference>
<dbReference type="Gene3D" id="1.10.287.1490">
    <property type="match status" value="1"/>
</dbReference>
<dbReference type="PROSITE" id="PS50913">
    <property type="entry name" value="GRIP"/>
    <property type="match status" value="1"/>
</dbReference>
<gene>
    <name evidence="9" type="ORF">PPYR_08870</name>
</gene>
<feature type="coiled-coil region" evidence="5">
    <location>
        <begin position="236"/>
        <end position="412"/>
    </location>
</feature>
<evidence type="ECO:0000256" key="2">
    <source>
        <dbReference type="ARBA" id="ARBA00022490"/>
    </source>
</evidence>
<feature type="compositionally biased region" description="Polar residues" evidence="6">
    <location>
        <begin position="515"/>
        <end position="528"/>
    </location>
</feature>
<dbReference type="SUPFAM" id="SSF57997">
    <property type="entry name" value="Tropomyosin"/>
    <property type="match status" value="2"/>
</dbReference>
<name>A0A1Y1KEX4_PHOPY</name>
<dbReference type="EMBL" id="GEZM01088478">
    <property type="protein sequence ID" value="JAV58175.1"/>
    <property type="molecule type" value="Transcribed_RNA"/>
</dbReference>
<accession>A0A1Y1KEX4</accession>
<evidence type="ECO:0000256" key="3">
    <source>
        <dbReference type="ARBA" id="ARBA00022553"/>
    </source>
</evidence>
<dbReference type="GO" id="GO:0005794">
    <property type="term" value="C:Golgi apparatus"/>
    <property type="evidence" value="ECO:0007669"/>
    <property type="project" value="TreeGrafter"/>
</dbReference>
<evidence type="ECO:0000256" key="4">
    <source>
        <dbReference type="ARBA" id="ARBA00023054"/>
    </source>
</evidence>
<evidence type="ECO:0000313" key="9">
    <source>
        <dbReference type="EMBL" id="KAB0797877.1"/>
    </source>
</evidence>
<dbReference type="Pfam" id="PF01465">
    <property type="entry name" value="GRIP"/>
    <property type="match status" value="1"/>
</dbReference>
<dbReference type="InterPro" id="IPR000237">
    <property type="entry name" value="GRIP_dom"/>
</dbReference>
<reference evidence="9" key="3">
    <citation type="submission" date="2019-08" db="EMBL/GenBank/DDBJ databases">
        <authorList>
            <consortium name="Photinus pyralis genome working group"/>
            <person name="Fallon T.R."/>
            <person name="Sander Lower S.E."/>
            <person name="Weng J.-K."/>
        </authorList>
    </citation>
    <scope>NUCLEOTIDE SEQUENCE</scope>
    <source>
        <strain evidence="9">1611_PpyrPB1</strain>
        <tissue evidence="9">Whole body</tissue>
    </source>
</reference>
<feature type="region of interest" description="Disordered" evidence="6">
    <location>
        <begin position="515"/>
        <end position="535"/>
    </location>
</feature>
<dbReference type="EMBL" id="VVIM01000006">
    <property type="protein sequence ID" value="KAB0797877.1"/>
    <property type="molecule type" value="Genomic_DNA"/>
</dbReference>
<feature type="coiled-coil region" evidence="5">
    <location>
        <begin position="32"/>
        <end position="207"/>
    </location>
</feature>
<dbReference type="OrthoDB" id="1926336at2759"/>
<dbReference type="PANTHER" id="PTHR18902">
    <property type="entry name" value="NUCLEAR MITOTIC APPARATUS PROTEIN 1-RELATED"/>
    <property type="match status" value="1"/>
</dbReference>
<feature type="coiled-coil region" evidence="5">
    <location>
        <begin position="926"/>
        <end position="1028"/>
    </location>
</feature>
<dbReference type="InParanoid" id="A0A1Y1KEX4"/>
<protein>
    <recommendedName>
        <fullName evidence="7">GRIP domain-containing protein</fullName>
    </recommendedName>
</protein>
<dbReference type="Gene3D" id="6.10.250.1080">
    <property type="match status" value="1"/>
</dbReference>
<evidence type="ECO:0000256" key="1">
    <source>
        <dbReference type="ARBA" id="ARBA00004496"/>
    </source>
</evidence>
<keyword evidence="10" id="KW-1185">Reference proteome</keyword>
<evidence type="ECO:0000256" key="6">
    <source>
        <dbReference type="SAM" id="MobiDB-lite"/>
    </source>
</evidence>
<feature type="coiled-coil region" evidence="5">
    <location>
        <begin position="476"/>
        <end position="510"/>
    </location>
</feature>
<evidence type="ECO:0000313" key="10">
    <source>
        <dbReference type="Proteomes" id="UP000327044"/>
    </source>
</evidence>
<keyword evidence="3" id="KW-0597">Phosphoprotein</keyword>
<keyword evidence="4 5" id="KW-0175">Coiled coil</keyword>
<evidence type="ECO:0000259" key="7">
    <source>
        <dbReference type="PROSITE" id="PS50913"/>
    </source>
</evidence>
<dbReference type="AlphaFoldDB" id="A0A1Y1KEX4"/>
<dbReference type="InterPro" id="IPR051841">
    <property type="entry name" value="MT-Golgi_org_protein"/>
</dbReference>
<evidence type="ECO:0000313" key="8">
    <source>
        <dbReference type="EMBL" id="JAV58175.1"/>
    </source>
</evidence>
<keyword evidence="2" id="KW-0963">Cytoplasm</keyword>
<dbReference type="Proteomes" id="UP000327044">
    <property type="component" value="Unassembled WGS sequence"/>
</dbReference>
<feature type="coiled-coil region" evidence="5">
    <location>
        <begin position="554"/>
        <end position="843"/>
    </location>
</feature>
<feature type="domain" description="GRIP" evidence="7">
    <location>
        <begin position="1130"/>
        <end position="1180"/>
    </location>
</feature>
<reference evidence="8" key="1">
    <citation type="journal article" date="2016" name="Sci. Rep.">
        <title>Molecular characterization of firefly nuptial gifts: a multi-omics approach sheds light on postcopulatory sexual selection.</title>
        <authorList>
            <person name="Al-Wathiqui N."/>
            <person name="Fallon T.R."/>
            <person name="South A."/>
            <person name="Weng J.K."/>
            <person name="Lewis S.M."/>
        </authorList>
    </citation>
    <scope>NUCLEOTIDE SEQUENCE</scope>
</reference>
<dbReference type="Gene3D" id="1.20.5.340">
    <property type="match status" value="1"/>
</dbReference>
<organism evidence="8">
    <name type="scientific">Photinus pyralis</name>
    <name type="common">Common eastern firefly</name>
    <name type="synonym">Lampyris pyralis</name>
    <dbReference type="NCBI Taxonomy" id="7054"/>
    <lineage>
        <taxon>Eukaryota</taxon>
        <taxon>Metazoa</taxon>
        <taxon>Ecdysozoa</taxon>
        <taxon>Arthropoda</taxon>
        <taxon>Hexapoda</taxon>
        <taxon>Insecta</taxon>
        <taxon>Pterygota</taxon>
        <taxon>Neoptera</taxon>
        <taxon>Endopterygota</taxon>
        <taxon>Coleoptera</taxon>
        <taxon>Polyphaga</taxon>
        <taxon>Elateriformia</taxon>
        <taxon>Elateroidea</taxon>
        <taxon>Lampyridae</taxon>
        <taxon>Lampyrinae</taxon>
        <taxon>Photinus</taxon>
    </lineage>
</organism>
<dbReference type="PANTHER" id="PTHR18902:SF25">
    <property type="entry name" value="GRIP AND COILED-COIL DOMAIN-CONTAINING PROTEIN 2"/>
    <property type="match status" value="1"/>
</dbReference>
<sequence>MDTPTEQNKKIPLEDLSKEEIIKKYHDLIVLLKKAMQNKELLTKENSALKEKLEGNVPVTNELVESLTQQKLGLVSDLDEAKSQKDAILNSLKKTETELHEARNKINELDIENKSSERRIQRLSEENEQLLLHLDSLENKLGDKAKNMEAQVGSLDREKSDLSNELRAKQMVISELQKNNDELTAQYRELKGNIETLEKNYQNAEMIICELRATVKQSSQQREVYLSETDDLNVELHKNKALVEKLQQDLKSMSSKLSHNQIELSGYASDLQNTNEKLKEKLKQFHSKLVKFATDVKLLKQEKTNILENFKNYIEQAKLWEAQLKQYAQKMLTAFQTMEVENSELKMNLDRLTTEKSTELSELKSELDETKASKDLLNEQIRHLRDENEAQLANVKKENLELLGEMNEMNQALKTRGEAISKQQEYCEDLLANIKHKETVIKEHLQTIQSKDDIISSVEGELRLLKQDTEVQINEKIDMREVLDKKDQEIGELQKEVAHLQENLNAALNSSQDVNYAESETMSTSTISKSEESNRLKDLDGSWEERYGKLRTLAVKLKGKIRDLTFELNKEQNEKLEVQQKLTESVKTSHTIHSQCDKLQDEVDENKNKVKDLLKKLDSAALDISNSKKQLAENEEIINKLRLDIETLTKEKANTDTWKKQIGTKVQSLRKELDANNLLKKDFENQILKLNQQLEEKDKLLKAEIEKHHTTRHSLHESNNECKKQTVLNLEMQDYERSLKDLNQKLEKNKELVNKYKSQVDSQKGTVNTLKEEYKNLEERLQMGEQDLNVAQREVQAYKKSIGDLEGTITQKENKIQGLVEALEATRLENENLASQLSKIMAEDQKAHDSLKAERDYLRGQNLGLEEKWRDLSETLRLRENELSEMSREYQGYKVRAQSVLRQNQTRDIGLEEKLTEEVVGFKSQIGTLTSELTDLRNQYQSVSEEREKVNAENESLTNQQKALEEALKERENQFEALTADHQRAIAEHAEAIRGLKIHAETLAQCYRQQLSEQEVRHNREVIELQSKLDKGSTLPDVSPVTLPMIPREQGEGSENVEPSFAHPIPLNRLLSSESDHEVDFLKKQAVDNDAKIVHLTALLADTEQDLAKHVQMNKLLKDEIRRQQRSVEREKHADNLEYLKNVVFKFATLSSGDERSRLVPVLNTILKFSPEEIHKLNLVARSDFGNRGWTNYLPIWPNKPQ</sequence>